<keyword evidence="3" id="KW-1185">Reference proteome</keyword>
<protein>
    <recommendedName>
        <fullName evidence="4">Glycosyl transferase family 28 C-terminal domain-containing protein</fullName>
    </recommendedName>
</protein>
<dbReference type="AlphaFoldDB" id="A0A6H2H1P2"/>
<evidence type="ECO:0008006" key="4">
    <source>
        <dbReference type="Google" id="ProtNLM"/>
    </source>
</evidence>
<sequence length="406" mass="43673">MAVAISIAYYVSDYGYGHAARSVAVIRELLRQADEAGRPLQLHLASGRALPFLERSLTEGFAAAARIGGCGHRLLTRRIDSDPGYALRPGSLQADPLRQRAAALAYLEALPLRIRREAAWLGSTGASLAVSDIVAEAFPAARRAGLPSVGLSNFTWYTAYQELLPEELLAPLARPYLDMDAFVALAGASEPQWGDEPVERAGYFCRVADPERAEQLRRRLDPSGGRRLVALFPGMGSGPGSPLERLALLRDPRWLAVVSSGMELPAGAEAVRIPESCTESQLYVAACDAVLTKPGWGTVSEAVCLGKPLALLERPRFREDRCIAETLRGRHPLLRLGEEELAEPELGDRLLELAGRSGAAAGELRTEEEEAPLAPPGEAARIAARLLERAAAGGQAPGRRPLERSQ</sequence>
<dbReference type="RefSeq" id="WP_168908876.1">
    <property type="nucleotide sequence ID" value="NZ_CP051428.1"/>
</dbReference>
<dbReference type="PANTHER" id="PTHR38134">
    <property type="entry name" value="SLR1395 PROTEIN"/>
    <property type="match status" value="1"/>
</dbReference>
<accession>A0A6H2H1P2</accession>
<dbReference type="SUPFAM" id="SSF53756">
    <property type="entry name" value="UDP-Glycosyltransferase/glycogen phosphorylase"/>
    <property type="match status" value="1"/>
</dbReference>
<dbReference type="PANTHER" id="PTHR38134:SF2">
    <property type="entry name" value="GALACTOKINASE"/>
    <property type="match status" value="1"/>
</dbReference>
<dbReference type="Proteomes" id="UP000502136">
    <property type="component" value="Chromosome"/>
</dbReference>
<dbReference type="EMBL" id="CP051428">
    <property type="protein sequence ID" value="QJC53336.1"/>
    <property type="molecule type" value="Genomic_DNA"/>
</dbReference>
<evidence type="ECO:0000313" key="2">
    <source>
        <dbReference type="EMBL" id="QJC53336.1"/>
    </source>
</evidence>
<feature type="region of interest" description="Disordered" evidence="1">
    <location>
        <begin position="358"/>
        <end position="377"/>
    </location>
</feature>
<evidence type="ECO:0000256" key="1">
    <source>
        <dbReference type="SAM" id="MobiDB-lite"/>
    </source>
</evidence>
<dbReference type="Gene3D" id="3.40.50.2000">
    <property type="entry name" value="Glycogen Phosphorylase B"/>
    <property type="match status" value="1"/>
</dbReference>
<proteinExistence type="predicted"/>
<name>A0A6H2H1P2_9BACL</name>
<dbReference type="InterPro" id="IPR053205">
    <property type="entry name" value="GHMP_kinase_L-arabinokinase"/>
</dbReference>
<organism evidence="2 3">
    <name type="scientific">Paenibacillus albicereus</name>
    <dbReference type="NCBI Taxonomy" id="2726185"/>
    <lineage>
        <taxon>Bacteria</taxon>
        <taxon>Bacillati</taxon>
        <taxon>Bacillota</taxon>
        <taxon>Bacilli</taxon>
        <taxon>Bacillales</taxon>
        <taxon>Paenibacillaceae</taxon>
        <taxon>Paenibacillus</taxon>
    </lineage>
</organism>
<dbReference type="KEGG" id="palr:HGI30_18310"/>
<gene>
    <name evidence="2" type="ORF">HGI30_18310</name>
</gene>
<evidence type="ECO:0000313" key="3">
    <source>
        <dbReference type="Proteomes" id="UP000502136"/>
    </source>
</evidence>
<reference evidence="2 3" key="1">
    <citation type="submission" date="2020-04" db="EMBL/GenBank/DDBJ databases">
        <title>Novel Paenibacillus strain UniB2 isolated from commercial digestive syrup.</title>
        <authorList>
            <person name="Thorat V."/>
            <person name="Kirdat K."/>
            <person name="Tiwarekar B."/>
            <person name="Yadav A."/>
        </authorList>
    </citation>
    <scope>NUCLEOTIDE SEQUENCE [LARGE SCALE GENOMIC DNA]</scope>
    <source>
        <strain evidence="2 3">UniB2</strain>
    </source>
</reference>